<evidence type="ECO:0000256" key="3">
    <source>
        <dbReference type="ARBA" id="ARBA00022643"/>
    </source>
</evidence>
<keyword evidence="2" id="KW-0285">Flavoprotein</keyword>
<dbReference type="EMBL" id="JAFIRN010000013">
    <property type="protein sequence ID" value="KAG5837631.1"/>
    <property type="molecule type" value="Genomic_DNA"/>
</dbReference>
<gene>
    <name evidence="8" type="ORF">ANANG_G00241480</name>
</gene>
<dbReference type="Gene3D" id="1.20.990.10">
    <property type="entry name" value="NADPH-cytochrome p450 Reductase, Chain A, domain 3"/>
    <property type="match status" value="1"/>
</dbReference>
<dbReference type="GO" id="GO:0005829">
    <property type="term" value="C:cytosol"/>
    <property type="evidence" value="ECO:0007669"/>
    <property type="project" value="TreeGrafter"/>
</dbReference>
<keyword evidence="6" id="KW-0560">Oxidoreductase</keyword>
<dbReference type="InterPro" id="IPR017927">
    <property type="entry name" value="FAD-bd_FR_type"/>
</dbReference>
<evidence type="ECO:0000256" key="4">
    <source>
        <dbReference type="ARBA" id="ARBA00022827"/>
    </source>
</evidence>
<sequence length="199" mass="22759">MHLELDITGSKIRYEAGDHVAVYPTNDPAIVNQIGHVLDVDLETVISLRNLDEESNKKNPFPCPTTYRTALMHYLDITSPPRTNVLYELAQYASDSAQQEHMRKMTSSSRRERVCFFPQSLYQSWVLESRRNILAVLQDLPSLRPPIDHLCELLPRLQTRYYSIASSAKVHPDSIHICAVVVEYQTSTNRVNRAWPPPG</sequence>
<dbReference type="GO" id="GO:0003958">
    <property type="term" value="F:NADPH-hemoprotein reductase activity"/>
    <property type="evidence" value="ECO:0007669"/>
    <property type="project" value="TreeGrafter"/>
</dbReference>
<dbReference type="InterPro" id="IPR023173">
    <property type="entry name" value="NADPH_Cyt_P450_Rdtase_alpha"/>
</dbReference>
<accession>A0A9D3LV63</accession>
<dbReference type="AlphaFoldDB" id="A0A9D3LV63"/>
<dbReference type="PANTHER" id="PTHR19384:SF17">
    <property type="entry name" value="NADPH--CYTOCHROME P450 REDUCTASE"/>
    <property type="match status" value="1"/>
</dbReference>
<dbReference type="InterPro" id="IPR017938">
    <property type="entry name" value="Riboflavin_synthase-like_b-brl"/>
</dbReference>
<comment type="caution">
    <text evidence="8">The sequence shown here is derived from an EMBL/GenBank/DDBJ whole genome shotgun (WGS) entry which is preliminary data.</text>
</comment>
<dbReference type="Pfam" id="PF00667">
    <property type="entry name" value="FAD_binding_1"/>
    <property type="match status" value="1"/>
</dbReference>
<evidence type="ECO:0000256" key="6">
    <source>
        <dbReference type="ARBA" id="ARBA00023002"/>
    </source>
</evidence>
<dbReference type="PROSITE" id="PS51384">
    <property type="entry name" value="FAD_FR"/>
    <property type="match status" value="1"/>
</dbReference>
<dbReference type="Proteomes" id="UP001044222">
    <property type="component" value="Chromosome 13"/>
</dbReference>
<evidence type="ECO:0000256" key="1">
    <source>
        <dbReference type="ARBA" id="ARBA00001974"/>
    </source>
</evidence>
<evidence type="ECO:0000256" key="2">
    <source>
        <dbReference type="ARBA" id="ARBA00022630"/>
    </source>
</evidence>
<dbReference type="Gene3D" id="2.40.30.10">
    <property type="entry name" value="Translation factors"/>
    <property type="match status" value="1"/>
</dbReference>
<name>A0A9D3LV63_ANGAN</name>
<evidence type="ECO:0000259" key="7">
    <source>
        <dbReference type="PROSITE" id="PS51384"/>
    </source>
</evidence>
<comment type="cofactor">
    <cofactor evidence="1">
        <name>FAD</name>
        <dbReference type="ChEBI" id="CHEBI:57692"/>
    </cofactor>
</comment>
<protein>
    <recommendedName>
        <fullName evidence="7">FAD-binding FR-type domain-containing protein</fullName>
    </recommendedName>
</protein>
<organism evidence="8 9">
    <name type="scientific">Anguilla anguilla</name>
    <name type="common">European freshwater eel</name>
    <name type="synonym">Muraena anguilla</name>
    <dbReference type="NCBI Taxonomy" id="7936"/>
    <lineage>
        <taxon>Eukaryota</taxon>
        <taxon>Metazoa</taxon>
        <taxon>Chordata</taxon>
        <taxon>Craniata</taxon>
        <taxon>Vertebrata</taxon>
        <taxon>Euteleostomi</taxon>
        <taxon>Actinopterygii</taxon>
        <taxon>Neopterygii</taxon>
        <taxon>Teleostei</taxon>
        <taxon>Anguilliformes</taxon>
        <taxon>Anguillidae</taxon>
        <taxon>Anguilla</taxon>
    </lineage>
</organism>
<dbReference type="FunFam" id="1.20.990.10:FF:000001">
    <property type="entry name" value="NADPH--cytochrome P450 reductase"/>
    <property type="match status" value="1"/>
</dbReference>
<keyword evidence="5" id="KW-0521">NADP</keyword>
<keyword evidence="3" id="KW-0288">FMN</keyword>
<dbReference type="InterPro" id="IPR003097">
    <property type="entry name" value="CysJ-like_FAD-binding"/>
</dbReference>
<evidence type="ECO:0000313" key="9">
    <source>
        <dbReference type="Proteomes" id="UP001044222"/>
    </source>
</evidence>
<evidence type="ECO:0000313" key="8">
    <source>
        <dbReference type="EMBL" id="KAG5837631.1"/>
    </source>
</evidence>
<keyword evidence="4" id="KW-0274">FAD</keyword>
<keyword evidence="9" id="KW-1185">Reference proteome</keyword>
<dbReference type="GO" id="GO:0010181">
    <property type="term" value="F:FMN binding"/>
    <property type="evidence" value="ECO:0007669"/>
    <property type="project" value="TreeGrafter"/>
</dbReference>
<evidence type="ECO:0000256" key="5">
    <source>
        <dbReference type="ARBA" id="ARBA00022857"/>
    </source>
</evidence>
<dbReference type="SUPFAM" id="SSF63380">
    <property type="entry name" value="Riboflavin synthase domain-like"/>
    <property type="match status" value="1"/>
</dbReference>
<dbReference type="GO" id="GO:0009725">
    <property type="term" value="P:response to hormone"/>
    <property type="evidence" value="ECO:0007669"/>
    <property type="project" value="TreeGrafter"/>
</dbReference>
<proteinExistence type="predicted"/>
<reference evidence="8" key="1">
    <citation type="submission" date="2021-01" db="EMBL/GenBank/DDBJ databases">
        <title>A chromosome-scale assembly of European eel, Anguilla anguilla.</title>
        <authorList>
            <person name="Henkel C."/>
            <person name="Jong-Raadsen S.A."/>
            <person name="Dufour S."/>
            <person name="Weltzien F.-A."/>
            <person name="Palstra A.P."/>
            <person name="Pelster B."/>
            <person name="Spaink H.P."/>
            <person name="Van Den Thillart G.E."/>
            <person name="Jansen H."/>
            <person name="Zahm M."/>
            <person name="Klopp C."/>
            <person name="Cedric C."/>
            <person name="Louis A."/>
            <person name="Berthelot C."/>
            <person name="Parey E."/>
            <person name="Roest Crollius H."/>
            <person name="Montfort J."/>
            <person name="Robinson-Rechavi M."/>
            <person name="Bucao C."/>
            <person name="Bouchez O."/>
            <person name="Gislard M."/>
            <person name="Lluch J."/>
            <person name="Milhes M."/>
            <person name="Lampietro C."/>
            <person name="Lopez Roques C."/>
            <person name="Donnadieu C."/>
            <person name="Braasch I."/>
            <person name="Desvignes T."/>
            <person name="Postlethwait J."/>
            <person name="Bobe J."/>
            <person name="Guiguen Y."/>
            <person name="Dirks R."/>
        </authorList>
    </citation>
    <scope>NUCLEOTIDE SEQUENCE</scope>
    <source>
        <strain evidence="8">Tag_6206</strain>
        <tissue evidence="8">Liver</tissue>
    </source>
</reference>
<dbReference type="GO" id="GO:0050660">
    <property type="term" value="F:flavin adenine dinucleotide binding"/>
    <property type="evidence" value="ECO:0007669"/>
    <property type="project" value="TreeGrafter"/>
</dbReference>
<feature type="domain" description="FAD-binding FR-type" evidence="7">
    <location>
        <begin position="1"/>
        <end position="199"/>
    </location>
</feature>
<dbReference type="PANTHER" id="PTHR19384">
    <property type="entry name" value="NITRIC OXIDE SYNTHASE-RELATED"/>
    <property type="match status" value="1"/>
</dbReference>